<dbReference type="PANTHER" id="PTHR43580:SF2">
    <property type="entry name" value="CYTOKINE-LIKE NUCLEAR FACTOR N-PAC"/>
    <property type="match status" value="1"/>
</dbReference>
<reference evidence="4" key="1">
    <citation type="journal article" date="2021" name="Nat. Commun.">
        <title>Genetic determinants of endophytism in the Arabidopsis root mycobiome.</title>
        <authorList>
            <person name="Mesny F."/>
            <person name="Miyauchi S."/>
            <person name="Thiergart T."/>
            <person name="Pickel B."/>
            <person name="Atanasova L."/>
            <person name="Karlsson M."/>
            <person name="Huettel B."/>
            <person name="Barry K.W."/>
            <person name="Haridas S."/>
            <person name="Chen C."/>
            <person name="Bauer D."/>
            <person name="Andreopoulos W."/>
            <person name="Pangilinan J."/>
            <person name="LaButti K."/>
            <person name="Riley R."/>
            <person name="Lipzen A."/>
            <person name="Clum A."/>
            <person name="Drula E."/>
            <person name="Henrissat B."/>
            <person name="Kohler A."/>
            <person name="Grigoriev I.V."/>
            <person name="Martin F.M."/>
            <person name="Hacquard S."/>
        </authorList>
    </citation>
    <scope>NUCLEOTIDE SEQUENCE</scope>
    <source>
        <strain evidence="4">MPI-CAGE-CH-0243</strain>
    </source>
</reference>
<name>A0A9P9DYM4_9PLEO</name>
<dbReference type="Proteomes" id="UP000700596">
    <property type="component" value="Unassembled WGS sequence"/>
</dbReference>
<evidence type="ECO:0000259" key="2">
    <source>
        <dbReference type="Pfam" id="PF03807"/>
    </source>
</evidence>
<dbReference type="Gene3D" id="3.40.50.720">
    <property type="entry name" value="NAD(P)-binding Rossmann-like Domain"/>
    <property type="match status" value="1"/>
</dbReference>
<evidence type="ECO:0000259" key="3">
    <source>
        <dbReference type="Pfam" id="PF09130"/>
    </source>
</evidence>
<sequence>MASSLANVGILSIGQMGLGVAKLLVAHNYHVLTNVTDRSSATQARAQDAHLDLVENDVELVAKSDYIISIVPPKDAVATANRIIAALKTNPRVASTSPLYYLELNAVSPATVSSIAENFREDAPDVRFIDGGIIGGPPSPSVDSTWKRPGIPLSGPFPLHESPTSGTHLAETLNTKYLGPRIGSASGLKCCFAALSKGFTALALQSFSTAASLDVLPALQHYLDQYNPGGGERAAKGIVGCPSKAYRWVEEMNQIGECFSQDGGWAEQAKVFREIAGVYEGLAKVVEARGGTEGLSDTKGVVGALQNGLKGRERSRRLSVEELEQDDR</sequence>
<dbReference type="Gene3D" id="1.10.1040.10">
    <property type="entry name" value="N-(1-d-carboxylethyl)-l-norvaline Dehydrogenase, domain 2"/>
    <property type="match status" value="1"/>
</dbReference>
<dbReference type="Pfam" id="PF09130">
    <property type="entry name" value="DUF1932"/>
    <property type="match status" value="1"/>
</dbReference>
<dbReference type="GO" id="GO:0140673">
    <property type="term" value="P:transcription elongation-coupled chromatin remodeling"/>
    <property type="evidence" value="ECO:0007669"/>
    <property type="project" value="TreeGrafter"/>
</dbReference>
<dbReference type="SUPFAM" id="SSF48179">
    <property type="entry name" value="6-phosphogluconate dehydrogenase C-terminal domain-like"/>
    <property type="match status" value="1"/>
</dbReference>
<dbReference type="InterPro" id="IPR015814">
    <property type="entry name" value="Pgluconate_DH_NAD-bd_C"/>
</dbReference>
<protein>
    <recommendedName>
        <fullName evidence="6">6-phosphogluconate dehydrogenase C-terminal domain-like protein</fullName>
    </recommendedName>
</protein>
<dbReference type="InterPro" id="IPR008927">
    <property type="entry name" value="6-PGluconate_DH-like_C_sf"/>
</dbReference>
<dbReference type="GO" id="GO:0000785">
    <property type="term" value="C:chromatin"/>
    <property type="evidence" value="ECO:0007669"/>
    <property type="project" value="TreeGrafter"/>
</dbReference>
<keyword evidence="5" id="KW-1185">Reference proteome</keyword>
<dbReference type="InterPro" id="IPR028939">
    <property type="entry name" value="P5C_Rdtase_cat_N"/>
</dbReference>
<comment type="similarity">
    <text evidence="1">Belongs to the HIBADH-related family. NP60 subfamily.</text>
</comment>
<feature type="domain" description="Pyrroline-5-carboxylate reductase catalytic N-terminal" evidence="2">
    <location>
        <begin position="8"/>
        <end position="86"/>
    </location>
</feature>
<dbReference type="InterPro" id="IPR051265">
    <property type="entry name" value="HIBADH-related_NP60_sf"/>
</dbReference>
<dbReference type="GO" id="GO:0003677">
    <property type="term" value="F:DNA binding"/>
    <property type="evidence" value="ECO:0007669"/>
    <property type="project" value="TreeGrafter"/>
</dbReference>
<dbReference type="InterPro" id="IPR036291">
    <property type="entry name" value="NAD(P)-bd_dom_sf"/>
</dbReference>
<comment type="caution">
    <text evidence="4">The sequence shown here is derived from an EMBL/GenBank/DDBJ whole genome shotgun (WGS) entry which is preliminary data.</text>
</comment>
<evidence type="ECO:0000256" key="1">
    <source>
        <dbReference type="ARBA" id="ARBA00007598"/>
    </source>
</evidence>
<evidence type="ECO:0000313" key="4">
    <source>
        <dbReference type="EMBL" id="KAH7126866.1"/>
    </source>
</evidence>
<dbReference type="AlphaFoldDB" id="A0A9P9DYM4"/>
<feature type="domain" description="Phosphogluconate dehydrogenase NAD-binding putative C-terminal" evidence="3">
    <location>
        <begin position="210"/>
        <end position="280"/>
    </location>
</feature>
<dbReference type="GO" id="GO:0031491">
    <property type="term" value="F:nucleosome binding"/>
    <property type="evidence" value="ECO:0007669"/>
    <property type="project" value="TreeGrafter"/>
</dbReference>
<proteinExistence type="inferred from homology"/>
<dbReference type="OrthoDB" id="9988102at2759"/>
<evidence type="ECO:0000313" key="5">
    <source>
        <dbReference type="Proteomes" id="UP000700596"/>
    </source>
</evidence>
<dbReference type="PANTHER" id="PTHR43580">
    <property type="entry name" value="OXIDOREDUCTASE GLYR1-RELATED"/>
    <property type="match status" value="1"/>
</dbReference>
<dbReference type="SUPFAM" id="SSF51735">
    <property type="entry name" value="NAD(P)-binding Rossmann-fold domains"/>
    <property type="match status" value="1"/>
</dbReference>
<dbReference type="Pfam" id="PF03807">
    <property type="entry name" value="F420_oxidored"/>
    <property type="match status" value="1"/>
</dbReference>
<evidence type="ECO:0008006" key="6">
    <source>
        <dbReference type="Google" id="ProtNLM"/>
    </source>
</evidence>
<dbReference type="InterPro" id="IPR013328">
    <property type="entry name" value="6PGD_dom2"/>
</dbReference>
<dbReference type="EMBL" id="JAGMWT010000006">
    <property type="protein sequence ID" value="KAH7126866.1"/>
    <property type="molecule type" value="Genomic_DNA"/>
</dbReference>
<gene>
    <name evidence="4" type="ORF">B0J11DRAFT_526652</name>
</gene>
<accession>A0A9P9DYM4</accession>
<organism evidence="4 5">
    <name type="scientific">Dendryphion nanum</name>
    <dbReference type="NCBI Taxonomy" id="256645"/>
    <lineage>
        <taxon>Eukaryota</taxon>
        <taxon>Fungi</taxon>
        <taxon>Dikarya</taxon>
        <taxon>Ascomycota</taxon>
        <taxon>Pezizomycotina</taxon>
        <taxon>Dothideomycetes</taxon>
        <taxon>Pleosporomycetidae</taxon>
        <taxon>Pleosporales</taxon>
        <taxon>Torulaceae</taxon>
        <taxon>Dendryphion</taxon>
    </lineage>
</organism>